<feature type="compositionally biased region" description="Basic and acidic residues" evidence="2">
    <location>
        <begin position="428"/>
        <end position="437"/>
    </location>
</feature>
<sequence>MVDLKLIVSVIALLVSAVVQLDRWAEQLRERRAVRRARARRASLAARAADEYHRVPTGYLTRSARRALAELARAVRSGQQELPLAPARLGTQAARELATVLGEARTAHAEVLLAQQALDETPPDDERTVRDHATQILRTCRRATSPLQEQLTAIAAARALEADVDAVLTALDADAARERDRAAAARQVLAMLGDRHPPVALAPFVRHVDRADALLAHVGRTLTKGHARAVAGAQPGAVGCARLAEETLAQVGQLLAEVESADAELTATAARLASGVESLTADLADVERLASDDPDVADLAREVREALADAASARAGAGDPRTALRRITAAEVALDAALAPHRVAEQARHRADEQRRRAEAQVDDALAELEDALAVTRQLVRTLGGVGPIARTRLHRAEELRSWAVRNRTADPVTALTDARRATDIARRAEQVARRDAGGSGAHSRYQDERRDAHARPAVRPGWRSRGSLWGDEPDQAPPVTPQDDEVPGGRGLLGPFTTWQDDPDDRHPRAW</sequence>
<keyword evidence="1" id="KW-0175">Coiled coil</keyword>
<proteinExistence type="predicted"/>
<feature type="region of interest" description="Disordered" evidence="2">
    <location>
        <begin position="428"/>
        <end position="512"/>
    </location>
</feature>
<name>D5UJB1_CELFN</name>
<dbReference type="KEGG" id="cfl:Cfla_0723"/>
<reference evidence="3 4" key="1">
    <citation type="journal article" date="2010" name="Stand. Genomic Sci.">
        <title>Complete genome sequence of Cellulomonas flavigena type strain (134).</title>
        <authorList>
            <person name="Abt B."/>
            <person name="Foster B."/>
            <person name="Lapidus A."/>
            <person name="Clum A."/>
            <person name="Sun H."/>
            <person name="Pukall R."/>
            <person name="Lucas S."/>
            <person name="Glavina Del Rio T."/>
            <person name="Nolan M."/>
            <person name="Tice H."/>
            <person name="Cheng J.F."/>
            <person name="Pitluck S."/>
            <person name="Liolios K."/>
            <person name="Ivanova N."/>
            <person name="Mavromatis K."/>
            <person name="Ovchinnikova G."/>
            <person name="Pati A."/>
            <person name="Goodwin L."/>
            <person name="Chen A."/>
            <person name="Palaniappan K."/>
            <person name="Land M."/>
            <person name="Hauser L."/>
            <person name="Chang Y.J."/>
            <person name="Jeffries C.D."/>
            <person name="Rohde M."/>
            <person name="Goker M."/>
            <person name="Woyke T."/>
            <person name="Bristow J."/>
            <person name="Eisen J.A."/>
            <person name="Markowitz V."/>
            <person name="Hugenholtz P."/>
            <person name="Kyrpides N.C."/>
            <person name="Klenk H.P."/>
        </authorList>
    </citation>
    <scope>NUCLEOTIDE SEQUENCE [LARGE SCALE GENOMIC DNA]</scope>
    <source>
        <strain evidence="4">ATCC 482 / DSM 20109 / BCRC 11376 / JCM 18109 / NBRC 3775 / NCIMB 8073 / NRS 134</strain>
    </source>
</reference>
<protein>
    <submittedName>
        <fullName evidence="3">Uncharacterized protein</fullName>
    </submittedName>
</protein>
<dbReference type="EMBL" id="CP001964">
    <property type="protein sequence ID" value="ADG73634.1"/>
    <property type="molecule type" value="Genomic_DNA"/>
</dbReference>
<feature type="compositionally biased region" description="Basic and acidic residues" evidence="2">
    <location>
        <begin position="445"/>
        <end position="455"/>
    </location>
</feature>
<keyword evidence="4" id="KW-1185">Reference proteome</keyword>
<dbReference type="eggNOG" id="COG1512">
    <property type="taxonomic scope" value="Bacteria"/>
</dbReference>
<accession>D5UJB1</accession>
<dbReference type="HOGENOM" id="CLU_531791_0_0_11"/>
<gene>
    <name evidence="3" type="ordered locus">Cfla_0723</name>
</gene>
<evidence type="ECO:0000313" key="4">
    <source>
        <dbReference type="Proteomes" id="UP000000849"/>
    </source>
</evidence>
<evidence type="ECO:0000313" key="3">
    <source>
        <dbReference type="EMBL" id="ADG73634.1"/>
    </source>
</evidence>
<dbReference type="STRING" id="446466.Cfla_0723"/>
<dbReference type="Proteomes" id="UP000000849">
    <property type="component" value="Chromosome"/>
</dbReference>
<dbReference type="AlphaFoldDB" id="D5UJB1"/>
<dbReference type="RefSeq" id="WP_013115968.1">
    <property type="nucleotide sequence ID" value="NC_014151.1"/>
</dbReference>
<organism evidence="3 4">
    <name type="scientific">Cellulomonas flavigena (strain ATCC 482 / DSM 20109 / BCRC 11376 / JCM 18109 / NBRC 3775 / NCIMB 8073 / NRS 134)</name>
    <dbReference type="NCBI Taxonomy" id="446466"/>
    <lineage>
        <taxon>Bacteria</taxon>
        <taxon>Bacillati</taxon>
        <taxon>Actinomycetota</taxon>
        <taxon>Actinomycetes</taxon>
        <taxon>Micrococcales</taxon>
        <taxon>Cellulomonadaceae</taxon>
        <taxon>Cellulomonas</taxon>
    </lineage>
</organism>
<evidence type="ECO:0000256" key="1">
    <source>
        <dbReference type="SAM" id="Coils"/>
    </source>
</evidence>
<feature type="coiled-coil region" evidence="1">
    <location>
        <begin position="341"/>
        <end position="375"/>
    </location>
</feature>
<evidence type="ECO:0000256" key="2">
    <source>
        <dbReference type="SAM" id="MobiDB-lite"/>
    </source>
</evidence>